<evidence type="ECO:0000313" key="1">
    <source>
        <dbReference type="Proteomes" id="UP000504610"/>
    </source>
</evidence>
<protein>
    <submittedName>
        <fullName evidence="2">Uncharacterized protein LOC108807889</fullName>
    </submittedName>
</protein>
<reference evidence="2" key="2">
    <citation type="submission" date="2025-08" db="UniProtKB">
        <authorList>
            <consortium name="RefSeq"/>
        </authorList>
    </citation>
    <scope>IDENTIFICATION</scope>
    <source>
        <tissue evidence="2">Leaf</tissue>
    </source>
</reference>
<evidence type="ECO:0000313" key="2">
    <source>
        <dbReference type="RefSeq" id="XP_018435618.1"/>
    </source>
</evidence>
<gene>
    <name evidence="2" type="primary">LOC108807889</name>
</gene>
<dbReference type="InterPro" id="IPR006912">
    <property type="entry name" value="Harbinger_derived_prot"/>
</dbReference>
<dbReference type="RefSeq" id="XP_018435618.1">
    <property type="nucleotide sequence ID" value="XM_018580116.1"/>
</dbReference>
<accession>A0A6J0JIZ8</accession>
<keyword evidence="1" id="KW-1185">Reference proteome</keyword>
<dbReference type="PANTHER" id="PTHR47150">
    <property type="entry name" value="OS12G0169200 PROTEIN"/>
    <property type="match status" value="1"/>
</dbReference>
<dbReference type="Proteomes" id="UP000504610">
    <property type="component" value="Chromosome 8"/>
</dbReference>
<dbReference type="PANTHER" id="PTHR47150:SF5">
    <property type="entry name" value="OS07G0546750 PROTEIN"/>
    <property type="match status" value="1"/>
</dbReference>
<dbReference type="Pfam" id="PF04827">
    <property type="entry name" value="Plant_tran"/>
    <property type="match status" value="1"/>
</dbReference>
<reference evidence="1" key="1">
    <citation type="journal article" date="2019" name="Database">
        <title>The radish genome database (RadishGD): an integrated information resource for radish genomics.</title>
        <authorList>
            <person name="Yu H.J."/>
            <person name="Baek S."/>
            <person name="Lee Y.J."/>
            <person name="Cho A."/>
            <person name="Mun J.H."/>
        </authorList>
    </citation>
    <scope>NUCLEOTIDE SEQUENCE [LARGE SCALE GENOMIC DNA]</scope>
    <source>
        <strain evidence="1">cv. WK10039</strain>
    </source>
</reference>
<dbReference type="GeneID" id="108807889"/>
<name>A0A6J0JIZ8_RAPSA</name>
<dbReference type="KEGG" id="rsz:108807889"/>
<dbReference type="OrthoDB" id="2014913at2759"/>
<proteinExistence type="predicted"/>
<organism evidence="1 2">
    <name type="scientific">Raphanus sativus</name>
    <name type="common">Radish</name>
    <name type="synonym">Raphanus raphanistrum var. sativus</name>
    <dbReference type="NCBI Taxonomy" id="3726"/>
    <lineage>
        <taxon>Eukaryota</taxon>
        <taxon>Viridiplantae</taxon>
        <taxon>Streptophyta</taxon>
        <taxon>Embryophyta</taxon>
        <taxon>Tracheophyta</taxon>
        <taxon>Spermatophyta</taxon>
        <taxon>Magnoliopsida</taxon>
        <taxon>eudicotyledons</taxon>
        <taxon>Gunneridae</taxon>
        <taxon>Pentapetalae</taxon>
        <taxon>rosids</taxon>
        <taxon>malvids</taxon>
        <taxon>Brassicales</taxon>
        <taxon>Brassicaceae</taxon>
        <taxon>Brassiceae</taxon>
        <taxon>Raphanus</taxon>
    </lineage>
</organism>
<dbReference type="AlphaFoldDB" id="A0A6J0JIZ8"/>
<sequence>MSSSSSDEVDEALDEMVDEVVDNFIDTIVDRQTNNQKRRSYIERDRERGHNQLWQDYFSDNPIFPLEMFMRRFRMNKPLFLRIVERISTEVPYFQQRIDAARRYGLSPLQKCTAAIHEYLRRPTAEDLQQLLDVGKVRGFPGMIGSIDCMHWEWKNCPTAWKCQFTRGSGKPTIVLEAVASQDLWIWHAFFGLPGTLNDINVLDRSPVFDDILHGRAYKVKFKVNNHTYRMAYYLTDGIYPNWSTFIQSIPLPQGPKAEKFAERQESARKDVEQASGVLQSRFAIVKTPDLQWDKEKIGKIMKICVILHNMIVENERHGYAQINTSEFELGELSRSSRVRTRESIHAGDMLACEEKFEMQRSMFV</sequence>